<dbReference type="Gene3D" id="3.30.70.3290">
    <property type="match status" value="1"/>
</dbReference>
<dbReference type="Pfam" id="PF00109">
    <property type="entry name" value="ketoacyl-synt"/>
    <property type="match status" value="1"/>
</dbReference>
<dbReference type="PROSITE" id="PS00012">
    <property type="entry name" value="PHOSPHOPANTETHEINE"/>
    <property type="match status" value="1"/>
</dbReference>
<dbReference type="InterPro" id="IPR020807">
    <property type="entry name" value="PKS_DH"/>
</dbReference>
<dbReference type="InterPro" id="IPR016036">
    <property type="entry name" value="Malonyl_transacylase_ACP-bd"/>
</dbReference>
<dbReference type="SMART" id="SM00825">
    <property type="entry name" value="PKS_KS"/>
    <property type="match status" value="1"/>
</dbReference>
<dbReference type="SMART" id="SM00826">
    <property type="entry name" value="PKS_DH"/>
    <property type="match status" value="1"/>
</dbReference>
<dbReference type="Gene3D" id="3.40.50.1820">
    <property type="entry name" value="alpha/beta hydrolase"/>
    <property type="match status" value="1"/>
</dbReference>
<dbReference type="SUPFAM" id="SSF52151">
    <property type="entry name" value="FabD/lysophospholipase-like"/>
    <property type="match status" value="1"/>
</dbReference>
<dbReference type="InterPro" id="IPR016039">
    <property type="entry name" value="Thiolase-like"/>
</dbReference>
<feature type="region of interest" description="C-terminal hotdog fold" evidence="4">
    <location>
        <begin position="1117"/>
        <end position="1297"/>
    </location>
</feature>
<comment type="caution">
    <text evidence="4">Lacks conserved residue(s) required for the propagation of feature annotation.</text>
</comment>
<dbReference type="Pfam" id="PF14765">
    <property type="entry name" value="PS-DH"/>
    <property type="match status" value="1"/>
</dbReference>
<dbReference type="Gene3D" id="3.40.366.10">
    <property type="entry name" value="Malonyl-Coenzyme A Acyl Carrier Protein, domain 2"/>
    <property type="match status" value="1"/>
</dbReference>
<dbReference type="InterPro" id="IPR029058">
    <property type="entry name" value="AB_hydrolase_fold"/>
</dbReference>
<dbReference type="PANTHER" id="PTHR43775:SF37">
    <property type="entry name" value="SI:DKEY-61P9.11"/>
    <property type="match status" value="1"/>
</dbReference>
<dbReference type="InterPro" id="IPR014030">
    <property type="entry name" value="Ketoacyl_synth_N"/>
</dbReference>
<dbReference type="InterPro" id="IPR020806">
    <property type="entry name" value="PKS_PP-bd"/>
</dbReference>
<dbReference type="Gene3D" id="3.10.129.110">
    <property type="entry name" value="Polyketide synthase dehydratase"/>
    <property type="match status" value="2"/>
</dbReference>
<dbReference type="PROSITE" id="PS52019">
    <property type="entry name" value="PKS_MFAS_DH"/>
    <property type="match status" value="1"/>
</dbReference>
<dbReference type="InterPro" id="IPR042104">
    <property type="entry name" value="PKS_dehydratase_sf"/>
</dbReference>
<name>A0ABN2SLW5_9PSEU</name>
<dbReference type="InterPro" id="IPR049552">
    <property type="entry name" value="PKS_DH_N"/>
</dbReference>
<dbReference type="CDD" id="cd08955">
    <property type="entry name" value="KR_2_FAS_SDR_x"/>
    <property type="match status" value="1"/>
</dbReference>
<dbReference type="SUPFAM" id="SSF51735">
    <property type="entry name" value="NAD(P)-binding Rossmann-fold domains"/>
    <property type="match status" value="2"/>
</dbReference>
<evidence type="ECO:0000259" key="7">
    <source>
        <dbReference type="PROSITE" id="PS52019"/>
    </source>
</evidence>
<dbReference type="InterPro" id="IPR049551">
    <property type="entry name" value="PKS_DH_C"/>
</dbReference>
<keyword evidence="9" id="KW-1185">Reference proteome</keyword>
<gene>
    <name evidence="8" type="ORF">GCM10009754_78090</name>
</gene>
<dbReference type="Pfam" id="PF21089">
    <property type="entry name" value="PKS_DH_N"/>
    <property type="match status" value="1"/>
</dbReference>
<evidence type="ECO:0000259" key="5">
    <source>
        <dbReference type="PROSITE" id="PS50075"/>
    </source>
</evidence>
<comment type="caution">
    <text evidence="8">The sequence shown here is derived from an EMBL/GenBank/DDBJ whole genome shotgun (WGS) entry which is preliminary data.</text>
</comment>
<dbReference type="Pfam" id="PF16197">
    <property type="entry name" value="KAsynt_C_assoc"/>
    <property type="match status" value="1"/>
</dbReference>
<evidence type="ECO:0000256" key="1">
    <source>
        <dbReference type="ARBA" id="ARBA00022450"/>
    </source>
</evidence>
<keyword evidence="3" id="KW-0808">Transferase</keyword>
<dbReference type="InterPro" id="IPR001227">
    <property type="entry name" value="Ac_transferase_dom_sf"/>
</dbReference>
<protein>
    <submittedName>
        <fullName evidence="8">Type I polyketide synthase</fullName>
    </submittedName>
</protein>
<dbReference type="InterPro" id="IPR014031">
    <property type="entry name" value="Ketoacyl_synth_C"/>
</dbReference>
<keyword evidence="2" id="KW-0597">Phosphoprotein</keyword>
<dbReference type="InterPro" id="IPR006162">
    <property type="entry name" value="Ppantetheine_attach_site"/>
</dbReference>
<keyword evidence="1" id="KW-0596">Phosphopantetheine</keyword>
<dbReference type="SMART" id="SM00823">
    <property type="entry name" value="PKS_PP"/>
    <property type="match status" value="3"/>
</dbReference>
<reference evidence="8 9" key="1">
    <citation type="journal article" date="2019" name="Int. J. Syst. Evol. Microbiol.">
        <title>The Global Catalogue of Microorganisms (GCM) 10K type strain sequencing project: providing services to taxonomists for standard genome sequencing and annotation.</title>
        <authorList>
            <consortium name="The Broad Institute Genomics Platform"/>
            <consortium name="The Broad Institute Genome Sequencing Center for Infectious Disease"/>
            <person name="Wu L."/>
            <person name="Ma J."/>
        </authorList>
    </citation>
    <scope>NUCLEOTIDE SEQUENCE [LARGE SCALE GENOMIC DNA]</scope>
    <source>
        <strain evidence="8 9">JCM 14545</strain>
    </source>
</reference>
<dbReference type="InterPro" id="IPR036736">
    <property type="entry name" value="ACP-like_sf"/>
</dbReference>
<dbReference type="PROSITE" id="PS52004">
    <property type="entry name" value="KS3_2"/>
    <property type="match status" value="1"/>
</dbReference>
<dbReference type="SUPFAM" id="SSF53901">
    <property type="entry name" value="Thiolase-like"/>
    <property type="match status" value="1"/>
</dbReference>
<dbReference type="Pfam" id="PF00975">
    <property type="entry name" value="Thioesterase"/>
    <property type="match status" value="1"/>
</dbReference>
<organism evidence="8 9">
    <name type="scientific">Amycolatopsis minnesotensis</name>
    <dbReference type="NCBI Taxonomy" id="337894"/>
    <lineage>
        <taxon>Bacteria</taxon>
        <taxon>Bacillati</taxon>
        <taxon>Actinomycetota</taxon>
        <taxon>Actinomycetes</taxon>
        <taxon>Pseudonocardiales</taxon>
        <taxon>Pseudonocardiaceae</taxon>
        <taxon>Amycolatopsis</taxon>
    </lineage>
</organism>
<dbReference type="InterPro" id="IPR036291">
    <property type="entry name" value="NAD(P)-bd_dom_sf"/>
</dbReference>
<sequence>MKAGNAPEGEGQWRDWLAARLSALLGRTVAEHEFGHPLQQFGVSSRAATTLAAEIGALLGRDLPSTLVWTAPTITELARVLATGTEVPDTATGVEAPDPGEPVAIVGMACRFPGASTVDEYWSMLAEGRSAVGEVPAGRWEQFSAEAEGYDVPRHGGFLDDVAGFDAEFFGIAPREAELMDPQQRLLLEVTWEALSAAGIPPESLRGTDCGVFVGLSSTEYAQLTMTDLGQVDAWSSTGAAASIVANRVSYALGAHGPSVTVDTACSSSLVAVHQAIGALASGEAATAVVGGVNLLLSPVITANFRMVNALAEDGRCKPFDAGADGITRGEGCGVVVLKRLGDARRSGDRILAVIRGSGVNSDGRSNGITAPNPVAQQRLLARVYAKAGVHPRTVDYVEAHGTGTLLGDPIEAGALAAVLGAGRAEDRPLLLGSVKSNLGHLEGAAGIAGLIKVVSALWRSQIPKSLNFTTPNPHIDFAAGRLGVVTGTTEWPRYPGLARAGVSSFGFGGTNAHVVLEEWPRAGHSRRFPGSRKEVVALSAASPERLRSRARALADWLDDGVDLTDLASALVHGEDPARARVAIPAGDHDELRARLRAFAERQHVQAKAIDGITEPVFVFTGYGSGWPAMGRRLLAEEPAFADAVRDLDGVFAEIAGAPLSSLLDGEGSDDTLGTRQLALFGIQVALAGLWRAHGVRPSAVIGHSMGEVAAAVAVGALSTADGVRVMVHRAALLEDLEAEGAGAMAVVELSPAELAELGPRFPEVTVAVHASPSQCTISGPADQVAGLAAHVHDLGRLSKVLPVHGAGHSVAVERKLAEFREALEPLPPGESSTTWYSTVLDDPRQRPAFDIGYWAANLRRPVRFTQALACAMRDGHRAFVEISPHPIASAAVEQTADSLGYTDLATIATLHRDPDGTTDGFAAALAETHALGHPDVLSRRYPERVVIDLPPLVWQHKRYWVAPGAATARRGHPFLGDRVELPETDRSLWRGEVGTTPHPWLAECTAHGVPVLPGAGFAELMLAAAKELLPRRKELELREVVLHRILPLAGRTEVSVSAVPERGQVVRLSVFARSGGGWALHAEATAATTTRLPSSRVEPADLTVDIEFPRGAAGSGFVLPPVLGDACVRAVAAAAGDGVWLATRFAGVRLYGDLRRAAKATVSMHPGSAGERTGSVRVLDRDETVLAEFDRVTVIPLNRRDVPFTPERLAYQAEWVPRELVSTVVTGCRDWVVLHADDKDTRRELTAIAGRLGELGHGVLPVPLTRRDELVIHDGIGGVVLLPGIPASPAGLGDARELTLAVAEIVRTLTGLDRTPPRLWLATRGAAVVHPGETGHPGLAAVRGLIRVLAFEHPELRASWVDFGRTADLVRELVADQAEDESAWRDGHRFTRTLTRAALSTSDEAPPVVRDGAYLITGGLGGLGLAAARWLAERGATRIVLSGRREPSATARAAIDGIRESGTQIEVVTGDIAEPGVAELMVRAATADGTPLRGALHAAGVLADGAVLSMGADEVATAWRAKTEGALRLHEACAGLHPDWWLAYSSAAALFGSPGQAAYATANAWLDAFTAWRRGHGLPATTIQWGAWAEVGGAADSHNPILEPMPPEEGLTALAAVLASARGATAITRLDIGAVLDLFPRLAERPFFAELATRSPAGPGPWSGVDALRALAADDPDRAHAVVRGHLLSVVAEMMGLDATLLDPRAPLTSLGLDSLLAMRARATIERDFGSTVPLPLLLRGASLDDLSEHLAGGFRPAGAAVPAPGRRLGGPGTRDLAERWMALRWRQVLGDHEFSVDVPFPETGDGERLRAAVSAELGREVTTTDLFSVPTIAGMANVVRAELEGHGDGPVRLLRGDGTSPALFLFHAAGSPTAVYRPLVRLLDADVTCYGMERLDELDSVPDKAARYVELIREHQPHGPYRLGGWSFGGLLAFEVARQLTGAGAEIELLTLIDTILPLRSAEHSPDEVLQARLHRFIDYIEQTYQVDLGLPRHELAALGEDERNEVVLGRLAERVAGMGKAVLEHQQTSYLDARIAENYTPAGYPGPVLLFRAKDPHPLTTTLDPRYLRTDDALGWDEFCPALEIVRVHGDHISVIDPPHVAVIADRLSALLPGPRR</sequence>
<dbReference type="Gene3D" id="3.40.50.720">
    <property type="entry name" value="NAD(P)-binding Rossmann-like Domain"/>
    <property type="match status" value="1"/>
</dbReference>
<dbReference type="SMART" id="SM00822">
    <property type="entry name" value="PKS_KR"/>
    <property type="match status" value="1"/>
</dbReference>
<dbReference type="Pfam" id="PF02801">
    <property type="entry name" value="Ketoacyl-synt_C"/>
    <property type="match status" value="1"/>
</dbReference>
<dbReference type="InterPro" id="IPR014043">
    <property type="entry name" value="Acyl_transferase_dom"/>
</dbReference>
<dbReference type="Pfam" id="PF08659">
    <property type="entry name" value="KR"/>
    <property type="match status" value="1"/>
</dbReference>
<dbReference type="Pfam" id="PF00698">
    <property type="entry name" value="Acyl_transf_1"/>
    <property type="match status" value="1"/>
</dbReference>
<evidence type="ECO:0000259" key="6">
    <source>
        <dbReference type="PROSITE" id="PS52004"/>
    </source>
</evidence>
<evidence type="ECO:0000256" key="4">
    <source>
        <dbReference type="PROSITE-ProRule" id="PRU01363"/>
    </source>
</evidence>
<proteinExistence type="predicted"/>
<dbReference type="InterPro" id="IPR018201">
    <property type="entry name" value="Ketoacyl_synth_AS"/>
</dbReference>
<dbReference type="InterPro" id="IPR032821">
    <property type="entry name" value="PKS_assoc"/>
</dbReference>
<dbReference type="InterPro" id="IPR016035">
    <property type="entry name" value="Acyl_Trfase/lysoPLipase"/>
</dbReference>
<dbReference type="InterPro" id="IPR001031">
    <property type="entry name" value="Thioesterase"/>
</dbReference>
<dbReference type="InterPro" id="IPR049900">
    <property type="entry name" value="PKS_mFAS_DH"/>
</dbReference>
<dbReference type="InterPro" id="IPR020841">
    <property type="entry name" value="PKS_Beta-ketoAc_synthase_dom"/>
</dbReference>
<feature type="domain" description="Carrier" evidence="5">
    <location>
        <begin position="1682"/>
        <end position="1756"/>
    </location>
</feature>
<dbReference type="SMART" id="SM00827">
    <property type="entry name" value="PKS_AT"/>
    <property type="match status" value="1"/>
</dbReference>
<evidence type="ECO:0000256" key="3">
    <source>
        <dbReference type="ARBA" id="ARBA00022679"/>
    </source>
</evidence>
<feature type="region of interest" description="N-terminal hotdog fold" evidence="4">
    <location>
        <begin position="973"/>
        <end position="1094"/>
    </location>
</feature>
<evidence type="ECO:0000313" key="9">
    <source>
        <dbReference type="Proteomes" id="UP001501116"/>
    </source>
</evidence>
<dbReference type="SUPFAM" id="SSF47336">
    <property type="entry name" value="ACP-like"/>
    <property type="match status" value="3"/>
</dbReference>
<dbReference type="Pfam" id="PF00550">
    <property type="entry name" value="PP-binding"/>
    <property type="match status" value="2"/>
</dbReference>
<feature type="domain" description="PKS/mFAS DH" evidence="7">
    <location>
        <begin position="973"/>
        <end position="1297"/>
    </location>
</feature>
<dbReference type="PROSITE" id="PS50075">
    <property type="entry name" value="CARRIER"/>
    <property type="match status" value="1"/>
</dbReference>
<dbReference type="InterPro" id="IPR009081">
    <property type="entry name" value="PP-bd_ACP"/>
</dbReference>
<dbReference type="Gene3D" id="1.10.1200.10">
    <property type="entry name" value="ACP-like"/>
    <property type="match status" value="3"/>
</dbReference>
<evidence type="ECO:0000256" key="2">
    <source>
        <dbReference type="ARBA" id="ARBA00022553"/>
    </source>
</evidence>
<dbReference type="CDD" id="cd00833">
    <property type="entry name" value="PKS"/>
    <property type="match status" value="1"/>
</dbReference>
<dbReference type="InterPro" id="IPR057326">
    <property type="entry name" value="KR_dom"/>
</dbReference>
<dbReference type="PROSITE" id="PS00606">
    <property type="entry name" value="KS3_1"/>
    <property type="match status" value="1"/>
</dbReference>
<dbReference type="EMBL" id="BAAANN010000048">
    <property type="protein sequence ID" value="GAA1988376.1"/>
    <property type="molecule type" value="Genomic_DNA"/>
</dbReference>
<dbReference type="Gene3D" id="3.40.47.10">
    <property type="match status" value="1"/>
</dbReference>
<dbReference type="Proteomes" id="UP001501116">
    <property type="component" value="Unassembled WGS sequence"/>
</dbReference>
<dbReference type="PANTHER" id="PTHR43775">
    <property type="entry name" value="FATTY ACID SYNTHASE"/>
    <property type="match status" value="1"/>
</dbReference>
<accession>A0ABN2SLW5</accession>
<dbReference type="InterPro" id="IPR013968">
    <property type="entry name" value="PKS_KR"/>
</dbReference>
<dbReference type="SUPFAM" id="SSF53474">
    <property type="entry name" value="alpha/beta-Hydrolases"/>
    <property type="match status" value="1"/>
</dbReference>
<evidence type="ECO:0000313" key="8">
    <source>
        <dbReference type="EMBL" id="GAA1988376.1"/>
    </source>
</evidence>
<dbReference type="InterPro" id="IPR050091">
    <property type="entry name" value="PKS_NRPS_Biosynth_Enz"/>
</dbReference>
<dbReference type="RefSeq" id="WP_344430451.1">
    <property type="nucleotide sequence ID" value="NZ_BAAANN010000048.1"/>
</dbReference>
<feature type="domain" description="Ketosynthase family 3 (KS3)" evidence="6">
    <location>
        <begin position="100"/>
        <end position="519"/>
    </location>
</feature>
<dbReference type="SUPFAM" id="SSF55048">
    <property type="entry name" value="Probable ACP-binding domain of malonyl-CoA ACP transacylase"/>
    <property type="match status" value="1"/>
</dbReference>